<dbReference type="AlphaFoldDB" id="A0A2T8HMY2"/>
<dbReference type="InterPro" id="IPR016155">
    <property type="entry name" value="Mopterin_synth/thiamin_S_b"/>
</dbReference>
<gene>
    <name evidence="1" type="primary">thiS</name>
    <name evidence="1" type="ORF">DC487_03925</name>
</gene>
<dbReference type="NCBIfam" id="TIGR01683">
    <property type="entry name" value="thiS"/>
    <property type="match status" value="1"/>
</dbReference>
<dbReference type="Proteomes" id="UP000245627">
    <property type="component" value="Unassembled WGS sequence"/>
</dbReference>
<dbReference type="InterPro" id="IPR010035">
    <property type="entry name" value="Thi_S"/>
</dbReference>
<dbReference type="SUPFAM" id="SSF54285">
    <property type="entry name" value="MoaD/ThiS"/>
    <property type="match status" value="1"/>
</dbReference>
<organism evidence="1 2">
    <name type="scientific">Sphingobacterium corticibacter</name>
    <dbReference type="NCBI Taxonomy" id="2171749"/>
    <lineage>
        <taxon>Bacteria</taxon>
        <taxon>Pseudomonadati</taxon>
        <taxon>Bacteroidota</taxon>
        <taxon>Sphingobacteriia</taxon>
        <taxon>Sphingobacteriales</taxon>
        <taxon>Sphingobacteriaceae</taxon>
        <taxon>Sphingobacterium</taxon>
    </lineage>
</organism>
<dbReference type="InterPro" id="IPR012675">
    <property type="entry name" value="Beta-grasp_dom_sf"/>
</dbReference>
<dbReference type="Pfam" id="PF02597">
    <property type="entry name" value="ThiS"/>
    <property type="match status" value="1"/>
</dbReference>
<evidence type="ECO:0000313" key="2">
    <source>
        <dbReference type="Proteomes" id="UP000245627"/>
    </source>
</evidence>
<sequence>MTLNINQQTRFFEDPPQDVAALVALEMQGKTKGIAVAINQQVIPKDRWADTPLHEQDQILIISATQGG</sequence>
<proteinExistence type="predicted"/>
<comment type="caution">
    <text evidence="1">The sequence shown here is derived from an EMBL/GenBank/DDBJ whole genome shotgun (WGS) entry which is preliminary data.</text>
</comment>
<dbReference type="OrthoDB" id="1525151at2"/>
<dbReference type="PANTHER" id="PTHR34472">
    <property type="entry name" value="SULFUR CARRIER PROTEIN THIS"/>
    <property type="match status" value="1"/>
</dbReference>
<accession>A0A2T8HMY2</accession>
<dbReference type="PANTHER" id="PTHR34472:SF1">
    <property type="entry name" value="SULFUR CARRIER PROTEIN THIS"/>
    <property type="match status" value="1"/>
</dbReference>
<protein>
    <submittedName>
        <fullName evidence="1">Thiamine biosynthesis protein ThiS</fullName>
    </submittedName>
</protein>
<dbReference type="Gene3D" id="3.10.20.30">
    <property type="match status" value="1"/>
</dbReference>
<name>A0A2T8HMY2_9SPHI</name>
<dbReference type="EMBL" id="QDKG01000001">
    <property type="protein sequence ID" value="PVH26763.1"/>
    <property type="molecule type" value="Genomic_DNA"/>
</dbReference>
<dbReference type="RefSeq" id="WP_116774622.1">
    <property type="nucleotide sequence ID" value="NZ_QDKG01000001.1"/>
</dbReference>
<dbReference type="CDD" id="cd00565">
    <property type="entry name" value="Ubl_ThiS"/>
    <property type="match status" value="1"/>
</dbReference>
<dbReference type="InterPro" id="IPR003749">
    <property type="entry name" value="ThiS/MoaD-like"/>
</dbReference>
<evidence type="ECO:0000313" key="1">
    <source>
        <dbReference type="EMBL" id="PVH26763.1"/>
    </source>
</evidence>
<keyword evidence="2" id="KW-1185">Reference proteome</keyword>
<reference evidence="1 2" key="1">
    <citation type="submission" date="2018-04" db="EMBL/GenBank/DDBJ databases">
        <title>Sphingobacterium cortibacter sp. nov.</title>
        <authorList>
            <person name="Li Y."/>
        </authorList>
    </citation>
    <scope>NUCLEOTIDE SEQUENCE [LARGE SCALE GENOMIC DNA]</scope>
    <source>
        <strain evidence="1 2">2c-3</strain>
    </source>
</reference>